<organism evidence="2 3">
    <name type="scientific">Aduncisulcus paluster</name>
    <dbReference type="NCBI Taxonomy" id="2918883"/>
    <lineage>
        <taxon>Eukaryota</taxon>
        <taxon>Metamonada</taxon>
        <taxon>Carpediemonas-like organisms</taxon>
        <taxon>Aduncisulcus</taxon>
    </lineage>
</organism>
<keyword evidence="3" id="KW-1185">Reference proteome</keyword>
<dbReference type="EMBL" id="BQXS01013858">
    <property type="protein sequence ID" value="GKT29837.1"/>
    <property type="molecule type" value="Genomic_DNA"/>
</dbReference>
<reference evidence="2" key="1">
    <citation type="submission" date="2022-03" db="EMBL/GenBank/DDBJ databases">
        <title>Draft genome sequence of Aduncisulcus paluster, a free-living microaerophilic Fornicata.</title>
        <authorList>
            <person name="Yuyama I."/>
            <person name="Kume K."/>
            <person name="Tamura T."/>
            <person name="Inagaki Y."/>
            <person name="Hashimoto T."/>
        </authorList>
    </citation>
    <scope>NUCLEOTIDE SEQUENCE</scope>
    <source>
        <strain evidence="2">NY0171</strain>
    </source>
</reference>
<sequence length="92" mass="10128">MWRECVRISSSSSDFVEGTTGIELSPFVQMLIDSLYDDNMSENNVLQVLGVASDVFRVSRAKFPSQSGIDSSASDYVPGNREGELKFGGERK</sequence>
<gene>
    <name evidence="2" type="ORF">ADUPG1_014231</name>
</gene>
<name>A0ABQ5KBK5_9EUKA</name>
<feature type="compositionally biased region" description="Basic and acidic residues" evidence="1">
    <location>
        <begin position="81"/>
        <end position="92"/>
    </location>
</feature>
<protein>
    <submittedName>
        <fullName evidence="2">Uncharacterized protein</fullName>
    </submittedName>
</protein>
<evidence type="ECO:0000256" key="1">
    <source>
        <dbReference type="SAM" id="MobiDB-lite"/>
    </source>
</evidence>
<proteinExistence type="predicted"/>
<feature type="compositionally biased region" description="Polar residues" evidence="1">
    <location>
        <begin position="65"/>
        <end position="74"/>
    </location>
</feature>
<dbReference type="Proteomes" id="UP001057375">
    <property type="component" value="Unassembled WGS sequence"/>
</dbReference>
<evidence type="ECO:0000313" key="2">
    <source>
        <dbReference type="EMBL" id="GKT29837.1"/>
    </source>
</evidence>
<comment type="caution">
    <text evidence="2">The sequence shown here is derived from an EMBL/GenBank/DDBJ whole genome shotgun (WGS) entry which is preliminary data.</text>
</comment>
<accession>A0ABQ5KBK5</accession>
<feature type="region of interest" description="Disordered" evidence="1">
    <location>
        <begin position="65"/>
        <end position="92"/>
    </location>
</feature>
<evidence type="ECO:0000313" key="3">
    <source>
        <dbReference type="Proteomes" id="UP001057375"/>
    </source>
</evidence>